<reference evidence="1 2" key="1">
    <citation type="submission" date="2022-01" db="EMBL/GenBank/DDBJ databases">
        <title>Alkalihalobacillus sp. EGI L200015, a novel bacterium isolated from a salt lake sediment.</title>
        <authorList>
            <person name="Gao L."/>
            <person name="Fang B.-Z."/>
            <person name="Li W.-J."/>
        </authorList>
    </citation>
    <scope>NUCLEOTIDE SEQUENCE [LARGE SCALE GENOMIC DNA]</scope>
    <source>
        <strain evidence="1 2">KCTC 12718</strain>
    </source>
</reference>
<organism evidence="1 2">
    <name type="scientific">Pseudalkalibacillus berkeleyi</name>
    <dbReference type="NCBI Taxonomy" id="1069813"/>
    <lineage>
        <taxon>Bacteria</taxon>
        <taxon>Bacillati</taxon>
        <taxon>Bacillota</taxon>
        <taxon>Bacilli</taxon>
        <taxon>Bacillales</taxon>
        <taxon>Fictibacillaceae</taxon>
        <taxon>Pseudalkalibacillus</taxon>
    </lineage>
</organism>
<protein>
    <submittedName>
        <fullName evidence="1">Uncharacterized protein</fullName>
    </submittedName>
</protein>
<dbReference type="EMBL" id="JAKIJS010000001">
    <property type="protein sequence ID" value="MCF6136374.1"/>
    <property type="molecule type" value="Genomic_DNA"/>
</dbReference>
<dbReference type="Proteomes" id="UP001649381">
    <property type="component" value="Unassembled WGS sequence"/>
</dbReference>
<accession>A0ABS9GUL4</accession>
<proteinExistence type="predicted"/>
<sequence length="93" mass="10936">MNIGFDRFAQIDRQTLDRQNKTYIQSFEDLCTFVDKGETVYFSTEDVYGTIVRKEEANFLITVASDKNVDRIEGSKLKLQNVYFYLKKAMFLL</sequence>
<comment type="caution">
    <text evidence="1">The sequence shown here is derived from an EMBL/GenBank/DDBJ whole genome shotgun (WGS) entry which is preliminary data.</text>
</comment>
<name>A0ABS9GUL4_9BACL</name>
<dbReference type="RefSeq" id="WP_236330958.1">
    <property type="nucleotide sequence ID" value="NZ_JAKIJS010000001.1"/>
</dbReference>
<evidence type="ECO:0000313" key="1">
    <source>
        <dbReference type="EMBL" id="MCF6136374.1"/>
    </source>
</evidence>
<gene>
    <name evidence="1" type="ORF">L2716_01445</name>
</gene>
<keyword evidence="2" id="KW-1185">Reference proteome</keyword>
<evidence type="ECO:0000313" key="2">
    <source>
        <dbReference type="Proteomes" id="UP001649381"/>
    </source>
</evidence>